<dbReference type="KEGG" id="ssin:G7078_06455"/>
<reference evidence="1 2" key="1">
    <citation type="submission" date="2020-03" db="EMBL/GenBank/DDBJ databases">
        <title>Sphingomonas sp. nov., isolated from fish.</title>
        <authorList>
            <person name="Hyun D.-W."/>
            <person name="Bae J.-W."/>
        </authorList>
    </citation>
    <scope>NUCLEOTIDE SEQUENCE [LARGE SCALE GENOMIC DNA]</scope>
    <source>
        <strain evidence="1 2">HDW15C</strain>
    </source>
</reference>
<protein>
    <recommendedName>
        <fullName evidence="3">Glycosyl transferase</fullName>
    </recommendedName>
</protein>
<evidence type="ECO:0000313" key="1">
    <source>
        <dbReference type="EMBL" id="QIL02468.1"/>
    </source>
</evidence>
<name>A0A6G7ZNG8_9SPHN</name>
<accession>A0A6G7ZNG8</accession>
<sequence length="290" mass="33671">MRHKIAVLIAYFGNWPGWMNFFVESCRANRSIDWFIFGDSEPPENRAANVRHVRIGFDDYVALLSARLGQPLNITQPYKLCDLRPSLAFVHRDLVGNYDFVGFGDLDVIYGDLRRFHDDETLSRYDVLSTHLDRVSGHYCLMRNTPEVTTAFRKTRGWKACVATSDYTNFDERAIFNYLKGNRSRLLPAKAPGIRCLFQETHSTPGVTDSMRWYWQDGQLTNEFYPSHPFMYLHFMSWQSNRWYESQPNALPGAEAPWSKLPAIVRMDWRQARKHGFMISPSGIEPIPDG</sequence>
<keyword evidence="2" id="KW-1185">Reference proteome</keyword>
<evidence type="ECO:0000313" key="2">
    <source>
        <dbReference type="Proteomes" id="UP000502502"/>
    </source>
</evidence>
<evidence type="ECO:0008006" key="3">
    <source>
        <dbReference type="Google" id="ProtNLM"/>
    </source>
</evidence>
<dbReference type="RefSeq" id="WP_166094214.1">
    <property type="nucleotide sequence ID" value="NZ_CP049871.1"/>
</dbReference>
<dbReference type="EMBL" id="CP049871">
    <property type="protein sequence ID" value="QIL02468.1"/>
    <property type="molecule type" value="Genomic_DNA"/>
</dbReference>
<gene>
    <name evidence="1" type="ORF">G7078_06455</name>
</gene>
<dbReference type="Pfam" id="PF20330">
    <property type="entry name" value="DUF6625"/>
    <property type="match status" value="1"/>
</dbReference>
<dbReference type="AlphaFoldDB" id="A0A6G7ZNG8"/>
<organism evidence="1 2">
    <name type="scientific">Sphingomonas sinipercae</name>
    <dbReference type="NCBI Taxonomy" id="2714944"/>
    <lineage>
        <taxon>Bacteria</taxon>
        <taxon>Pseudomonadati</taxon>
        <taxon>Pseudomonadota</taxon>
        <taxon>Alphaproteobacteria</taxon>
        <taxon>Sphingomonadales</taxon>
        <taxon>Sphingomonadaceae</taxon>
        <taxon>Sphingomonas</taxon>
    </lineage>
</organism>
<dbReference type="InterPro" id="IPR046733">
    <property type="entry name" value="DUF6625"/>
</dbReference>
<proteinExistence type="predicted"/>
<dbReference type="Proteomes" id="UP000502502">
    <property type="component" value="Chromosome"/>
</dbReference>